<proteinExistence type="predicted"/>
<gene>
    <name evidence="2" type="ORF">mRhiFer1_010198</name>
</gene>
<evidence type="ECO:0000313" key="3">
    <source>
        <dbReference type="Proteomes" id="UP000585614"/>
    </source>
</evidence>
<reference evidence="2 3" key="1">
    <citation type="journal article" date="2020" name="Nature">
        <title>Six reference-quality genomes reveal evolution of bat adaptations.</title>
        <authorList>
            <person name="Jebb D."/>
            <person name="Huang Z."/>
            <person name="Pippel M."/>
            <person name="Hughes G.M."/>
            <person name="Lavrichenko K."/>
            <person name="Devanna P."/>
            <person name="Winkler S."/>
            <person name="Jermiin L.S."/>
            <person name="Skirmuntt E.C."/>
            <person name="Katzourakis A."/>
            <person name="Burkitt-Gray L."/>
            <person name="Ray D.A."/>
            <person name="Sullivan K.A.M."/>
            <person name="Roscito J.G."/>
            <person name="Kirilenko B.M."/>
            <person name="Davalos L.M."/>
            <person name="Corthals A.P."/>
            <person name="Power M.L."/>
            <person name="Jones G."/>
            <person name="Ransome R.D."/>
            <person name="Dechmann D.K.N."/>
            <person name="Locatelli A.G."/>
            <person name="Puechmaille S.J."/>
            <person name="Fedrigo O."/>
            <person name="Jarvis E.D."/>
            <person name="Hiller M."/>
            <person name="Vernes S.C."/>
            <person name="Myers E.W."/>
            <person name="Teeling E.C."/>
        </authorList>
    </citation>
    <scope>NUCLEOTIDE SEQUENCE [LARGE SCALE GENOMIC DNA]</scope>
    <source>
        <strain evidence="2">MRhiFer1</strain>
        <tissue evidence="2">Lung</tissue>
    </source>
</reference>
<dbReference type="EMBL" id="JACAGC010000008">
    <property type="protein sequence ID" value="KAF6351702.1"/>
    <property type="molecule type" value="Genomic_DNA"/>
</dbReference>
<sequence length="126" mass="13414">MALQSCITLSHAEPLWVPQHVLPCSAGCTTCPPASKQVLPSRPHSTFLSPSEPQPISDDLCGPSSCSSQSPGSICLSALKQPPHYLDALWVLLVDFLSHWMGNSSRAGPAQLHNPLSSSTVWPSSE</sequence>
<name>A0A7J7XPX5_RHIFE</name>
<dbReference type="AlphaFoldDB" id="A0A7J7XPX5"/>
<protein>
    <submittedName>
        <fullName evidence="2">Uncharacterized protein</fullName>
    </submittedName>
</protein>
<organism evidence="2 3">
    <name type="scientific">Rhinolophus ferrumequinum</name>
    <name type="common">Greater horseshoe bat</name>
    <dbReference type="NCBI Taxonomy" id="59479"/>
    <lineage>
        <taxon>Eukaryota</taxon>
        <taxon>Metazoa</taxon>
        <taxon>Chordata</taxon>
        <taxon>Craniata</taxon>
        <taxon>Vertebrata</taxon>
        <taxon>Euteleostomi</taxon>
        <taxon>Mammalia</taxon>
        <taxon>Eutheria</taxon>
        <taxon>Laurasiatheria</taxon>
        <taxon>Chiroptera</taxon>
        <taxon>Yinpterochiroptera</taxon>
        <taxon>Rhinolophoidea</taxon>
        <taxon>Rhinolophidae</taxon>
        <taxon>Rhinolophinae</taxon>
        <taxon>Rhinolophus</taxon>
    </lineage>
</organism>
<evidence type="ECO:0000313" key="2">
    <source>
        <dbReference type="EMBL" id="KAF6351702.1"/>
    </source>
</evidence>
<accession>A0A7J7XPX5</accession>
<feature type="region of interest" description="Disordered" evidence="1">
    <location>
        <begin position="42"/>
        <end position="62"/>
    </location>
</feature>
<comment type="caution">
    <text evidence="2">The sequence shown here is derived from an EMBL/GenBank/DDBJ whole genome shotgun (WGS) entry which is preliminary data.</text>
</comment>
<dbReference type="Proteomes" id="UP000585614">
    <property type="component" value="Unassembled WGS sequence"/>
</dbReference>
<evidence type="ECO:0000256" key="1">
    <source>
        <dbReference type="SAM" id="MobiDB-lite"/>
    </source>
</evidence>